<dbReference type="AlphaFoldDB" id="A0A7V9AAX0"/>
<feature type="transmembrane region" description="Helical" evidence="2">
    <location>
        <begin position="101"/>
        <end position="121"/>
    </location>
</feature>
<feature type="region of interest" description="Disordered" evidence="1">
    <location>
        <begin position="126"/>
        <end position="150"/>
    </location>
</feature>
<evidence type="ECO:0000256" key="1">
    <source>
        <dbReference type="SAM" id="MobiDB-lite"/>
    </source>
</evidence>
<evidence type="ECO:0000313" key="3">
    <source>
        <dbReference type="EMBL" id="MBA2225172.1"/>
    </source>
</evidence>
<evidence type="ECO:0008006" key="5">
    <source>
        <dbReference type="Google" id="ProtNLM"/>
    </source>
</evidence>
<reference evidence="3 4" key="1">
    <citation type="submission" date="2020-07" db="EMBL/GenBank/DDBJ databases">
        <title>Thermogemmata thermophila gen. nov., sp. nov., a novel moderate thermophilic planctomycete from a Kamchatka hot spring.</title>
        <authorList>
            <person name="Elcheninov A.G."/>
            <person name="Podosokorskaya O.A."/>
            <person name="Kovaleva O.L."/>
            <person name="Novikov A."/>
            <person name="Bonch-Osmolovskaya E.A."/>
            <person name="Toshchakov S.V."/>
            <person name="Kublanov I.V."/>
        </authorList>
    </citation>
    <scope>NUCLEOTIDE SEQUENCE [LARGE SCALE GENOMIC DNA]</scope>
    <source>
        <strain evidence="3 4">2918</strain>
    </source>
</reference>
<accession>A0A7V9AAX0</accession>
<name>A0A7V9AAX0_9BACT</name>
<dbReference type="EMBL" id="JACEFB010000001">
    <property type="protein sequence ID" value="MBA2225172.1"/>
    <property type="molecule type" value="Genomic_DNA"/>
</dbReference>
<keyword evidence="4" id="KW-1185">Reference proteome</keyword>
<keyword evidence="2" id="KW-0812">Transmembrane</keyword>
<keyword evidence="2" id="KW-1133">Transmembrane helix</keyword>
<organism evidence="3 4">
    <name type="scientific">Thermogemmata fonticola</name>
    <dbReference type="NCBI Taxonomy" id="2755323"/>
    <lineage>
        <taxon>Bacteria</taxon>
        <taxon>Pseudomonadati</taxon>
        <taxon>Planctomycetota</taxon>
        <taxon>Planctomycetia</taxon>
        <taxon>Gemmatales</taxon>
        <taxon>Gemmataceae</taxon>
        <taxon>Thermogemmata</taxon>
    </lineage>
</organism>
<feature type="compositionally biased region" description="Polar residues" evidence="1">
    <location>
        <begin position="126"/>
        <end position="143"/>
    </location>
</feature>
<dbReference type="RefSeq" id="WP_194536557.1">
    <property type="nucleotide sequence ID" value="NZ_JACEFB010000001.1"/>
</dbReference>
<gene>
    <name evidence="3" type="ORF">H0921_03240</name>
</gene>
<protein>
    <recommendedName>
        <fullName evidence="5">Zinc-finger domain-containing protein</fullName>
    </recommendedName>
</protein>
<proteinExistence type="predicted"/>
<keyword evidence="2" id="KW-0472">Membrane</keyword>
<comment type="caution">
    <text evidence="3">The sequence shown here is derived from an EMBL/GenBank/DDBJ whole genome shotgun (WGS) entry which is preliminary data.</text>
</comment>
<evidence type="ECO:0000313" key="4">
    <source>
        <dbReference type="Proteomes" id="UP000542342"/>
    </source>
</evidence>
<dbReference type="Proteomes" id="UP000542342">
    <property type="component" value="Unassembled WGS sequence"/>
</dbReference>
<sequence length="238" mass="26375">MISQWEDREPLPESGPCEAVIALLQECLDGEFPWERAEVLSLPHRQCCSHCRERWLAGRLLLTALHHPLTDFVSQTDSPAAAQIVLRARAVPHYRRRFRRWLAATAAALAAAVLLSIGMRMQLNNSTHSSPSPWAKTSVSASEENTHVEPAKPTLRVHETLSQAAGTVLESITDWAEPTWPRWPDPLPATPPSEPPPWGGLLLTSVRTGLEPVKDTTQKAVDCFLRDLAAWQPPSPKS</sequence>
<evidence type="ECO:0000256" key="2">
    <source>
        <dbReference type="SAM" id="Phobius"/>
    </source>
</evidence>